<keyword evidence="2" id="KW-0649">Protein kinase inhibitor</keyword>
<dbReference type="EMBL" id="JBDJPC010000004">
    <property type="protein sequence ID" value="KAL1505406.1"/>
    <property type="molecule type" value="Genomic_DNA"/>
</dbReference>
<protein>
    <recommendedName>
        <fullName evidence="3">Cyclin-dependent kinase inhibitor domain-containing protein</fullName>
    </recommendedName>
</protein>
<dbReference type="Proteomes" id="UP001566132">
    <property type="component" value="Unassembled WGS sequence"/>
</dbReference>
<evidence type="ECO:0000313" key="4">
    <source>
        <dbReference type="EMBL" id="KAL1505406.1"/>
    </source>
</evidence>
<dbReference type="GO" id="GO:0004860">
    <property type="term" value="F:protein kinase inhibitor activity"/>
    <property type="evidence" value="ECO:0007669"/>
    <property type="project" value="UniProtKB-KW"/>
</dbReference>
<dbReference type="InterPro" id="IPR003175">
    <property type="entry name" value="CDI_dom"/>
</dbReference>
<gene>
    <name evidence="4" type="ORF">ABEB36_004979</name>
</gene>
<sequence>MSNREGQRQRNTLNGVRKRLTFDGCDDIENKRTTAAPETKELLCPKIETTMLEQMARWNFDFEHEIPLEGDWEWEKVQ</sequence>
<dbReference type="Gene3D" id="4.10.365.10">
    <property type="entry name" value="p27"/>
    <property type="match status" value="1"/>
</dbReference>
<name>A0ABD1EWJ0_HYPHA</name>
<comment type="caution">
    <text evidence="4">The sequence shown here is derived from an EMBL/GenBank/DDBJ whole genome shotgun (WGS) entry which is preliminary data.</text>
</comment>
<organism evidence="4 5">
    <name type="scientific">Hypothenemus hampei</name>
    <name type="common">Coffee berry borer</name>
    <dbReference type="NCBI Taxonomy" id="57062"/>
    <lineage>
        <taxon>Eukaryota</taxon>
        <taxon>Metazoa</taxon>
        <taxon>Ecdysozoa</taxon>
        <taxon>Arthropoda</taxon>
        <taxon>Hexapoda</taxon>
        <taxon>Insecta</taxon>
        <taxon>Pterygota</taxon>
        <taxon>Neoptera</taxon>
        <taxon>Endopterygota</taxon>
        <taxon>Coleoptera</taxon>
        <taxon>Polyphaga</taxon>
        <taxon>Cucujiformia</taxon>
        <taxon>Curculionidae</taxon>
        <taxon>Scolytinae</taxon>
        <taxon>Hypothenemus</taxon>
    </lineage>
</organism>
<dbReference type="InterPro" id="IPR044898">
    <property type="entry name" value="CDI_dom_sf"/>
</dbReference>
<accession>A0ABD1EWJ0</accession>
<evidence type="ECO:0000313" key="5">
    <source>
        <dbReference type="Proteomes" id="UP001566132"/>
    </source>
</evidence>
<evidence type="ECO:0000256" key="1">
    <source>
        <dbReference type="ARBA" id="ARBA00006726"/>
    </source>
</evidence>
<reference evidence="4 5" key="1">
    <citation type="submission" date="2024-05" db="EMBL/GenBank/DDBJ databases">
        <title>Genetic variation in Jamaican populations of the coffee berry borer (Hypothenemus hampei).</title>
        <authorList>
            <person name="Errbii M."/>
            <person name="Myrie A."/>
        </authorList>
    </citation>
    <scope>NUCLEOTIDE SEQUENCE [LARGE SCALE GENOMIC DNA]</scope>
    <source>
        <strain evidence="4">JA-Hopewell-2020-01-JO</strain>
        <tissue evidence="4">Whole body</tissue>
    </source>
</reference>
<feature type="domain" description="Cyclin-dependent kinase inhibitor" evidence="3">
    <location>
        <begin position="48"/>
        <end position="77"/>
    </location>
</feature>
<evidence type="ECO:0000256" key="2">
    <source>
        <dbReference type="ARBA" id="ARBA00023013"/>
    </source>
</evidence>
<dbReference type="Pfam" id="PF02234">
    <property type="entry name" value="CDI"/>
    <property type="match status" value="1"/>
</dbReference>
<proteinExistence type="inferred from homology"/>
<evidence type="ECO:0000259" key="3">
    <source>
        <dbReference type="Pfam" id="PF02234"/>
    </source>
</evidence>
<keyword evidence="5" id="KW-1185">Reference proteome</keyword>
<comment type="similarity">
    <text evidence="1">Belongs to the CDI family.</text>
</comment>
<dbReference type="AlphaFoldDB" id="A0ABD1EWJ0"/>